<proteinExistence type="predicted"/>
<accession>W0FLN2</accession>
<dbReference type="InterPro" id="IPR041916">
    <property type="entry name" value="Anti_sigma_zinc_sf"/>
</dbReference>
<dbReference type="InterPro" id="IPR027383">
    <property type="entry name" value="Znf_put"/>
</dbReference>
<feature type="transmembrane region" description="Helical" evidence="1">
    <location>
        <begin position="103"/>
        <end position="124"/>
    </location>
</feature>
<feature type="domain" description="Putative zinc-finger" evidence="2">
    <location>
        <begin position="5"/>
        <end position="39"/>
    </location>
</feature>
<dbReference type="Gene3D" id="1.10.10.1320">
    <property type="entry name" value="Anti-sigma factor, zinc-finger domain"/>
    <property type="match status" value="1"/>
</dbReference>
<evidence type="ECO:0000313" key="3">
    <source>
        <dbReference type="EMBL" id="AHF24354.1"/>
    </source>
</evidence>
<feature type="transmembrane region" description="Helical" evidence="1">
    <location>
        <begin position="193"/>
        <end position="211"/>
    </location>
</feature>
<name>W0FLN2_9BACT</name>
<reference evidence="3" key="1">
    <citation type="journal article" date="2013" name="PLoS ONE">
        <title>Metagenomic insights into the carbohydrate-active enzymes carried by the microorganisms adhering to solid digesta in the rumen of cows.</title>
        <authorList>
            <person name="Wang L."/>
            <person name="Hatem A."/>
            <person name="Catalyurek U.V."/>
            <person name="Morrison M."/>
            <person name="Yu Z."/>
        </authorList>
    </citation>
    <scope>NUCLEOTIDE SEQUENCE</scope>
</reference>
<keyword evidence="1" id="KW-0472">Membrane</keyword>
<feature type="transmembrane region" description="Helical" evidence="1">
    <location>
        <begin position="158"/>
        <end position="177"/>
    </location>
</feature>
<evidence type="ECO:0000256" key="1">
    <source>
        <dbReference type="SAM" id="Phobius"/>
    </source>
</evidence>
<feature type="transmembrane region" description="Helical" evidence="1">
    <location>
        <begin position="217"/>
        <end position="239"/>
    </location>
</feature>
<sequence length="245" mass="26961">MKKECEVIRDILPLYADDACSDASREIIEEHLKECQDCAAYLEQIRASEAEDGLKEERKQVIENQARRFKRRSAAVGSATSAVFMIPILIYLVVNLISGGALSWFFVMVAGMLVAASLIVVPIIAPRDKLFWTFCAFTGSLMVLLAVCSLYTHGTWFLIAASASLFGLSVVFLPFVIKAKPLEKLVEGRKKSSIVLAVDAILFGNMMSMISLNIKSFFLTAVTALLTIAAIGLLAFEIIRKGRDK</sequence>
<evidence type="ECO:0000259" key="2">
    <source>
        <dbReference type="Pfam" id="PF13490"/>
    </source>
</evidence>
<keyword evidence="1" id="KW-1133">Transmembrane helix</keyword>
<organism evidence="3">
    <name type="scientific">uncultured bacterium Contig575</name>
    <dbReference type="NCBI Taxonomy" id="1393592"/>
    <lineage>
        <taxon>Bacteria</taxon>
        <taxon>environmental samples</taxon>
    </lineage>
</organism>
<feature type="transmembrane region" description="Helical" evidence="1">
    <location>
        <begin position="74"/>
        <end position="97"/>
    </location>
</feature>
<protein>
    <submittedName>
        <fullName evidence="3">Anti-sigma-YlaC factor ylaD</fullName>
    </submittedName>
</protein>
<dbReference type="InterPro" id="IPR036259">
    <property type="entry name" value="MFS_trans_sf"/>
</dbReference>
<dbReference type="SUPFAM" id="SSF103473">
    <property type="entry name" value="MFS general substrate transporter"/>
    <property type="match status" value="1"/>
</dbReference>
<dbReference type="AlphaFoldDB" id="W0FLN2"/>
<dbReference type="Pfam" id="PF13490">
    <property type="entry name" value="zf-HC2"/>
    <property type="match status" value="1"/>
</dbReference>
<dbReference type="EMBL" id="KC246791">
    <property type="protein sequence ID" value="AHF24354.1"/>
    <property type="molecule type" value="Genomic_DNA"/>
</dbReference>
<feature type="transmembrane region" description="Helical" evidence="1">
    <location>
        <begin position="131"/>
        <end position="152"/>
    </location>
</feature>
<keyword evidence="1" id="KW-0812">Transmembrane</keyword>